<evidence type="ECO:0000313" key="2">
    <source>
        <dbReference type="Proteomes" id="UP000239388"/>
    </source>
</evidence>
<dbReference type="AlphaFoldDB" id="A0A2S8FSM2"/>
<dbReference type="Proteomes" id="UP000239388">
    <property type="component" value="Unassembled WGS sequence"/>
</dbReference>
<proteinExistence type="predicted"/>
<dbReference type="OrthoDB" id="8859697at2"/>
<dbReference type="RefSeq" id="WP_105355004.1">
    <property type="nucleotide sequence ID" value="NZ_PUIB01000016.1"/>
</dbReference>
<dbReference type="EMBL" id="PUIB01000016">
    <property type="protein sequence ID" value="PQO35175.1"/>
    <property type="molecule type" value="Genomic_DNA"/>
</dbReference>
<organism evidence="1 2">
    <name type="scientific">Blastopirellula marina</name>
    <dbReference type="NCBI Taxonomy" id="124"/>
    <lineage>
        <taxon>Bacteria</taxon>
        <taxon>Pseudomonadati</taxon>
        <taxon>Planctomycetota</taxon>
        <taxon>Planctomycetia</taxon>
        <taxon>Pirellulales</taxon>
        <taxon>Pirellulaceae</taxon>
        <taxon>Blastopirellula</taxon>
    </lineage>
</organism>
<gene>
    <name evidence="1" type="ORF">C5Y98_14590</name>
</gene>
<accession>A0A2S8FSM2</accession>
<reference evidence="1 2" key="1">
    <citation type="submission" date="2018-02" db="EMBL/GenBank/DDBJ databases">
        <title>Comparative genomes isolates from brazilian mangrove.</title>
        <authorList>
            <person name="Araujo J.E."/>
            <person name="Taketani R.G."/>
            <person name="Silva M.C.P."/>
            <person name="Loureco M.V."/>
            <person name="Andreote F.D."/>
        </authorList>
    </citation>
    <scope>NUCLEOTIDE SEQUENCE [LARGE SCALE GENOMIC DNA]</scope>
    <source>
        <strain evidence="1 2">NAP PRIS-MGV</strain>
    </source>
</reference>
<sequence length="232" mass="25190">MTSISAALAPLFEQAPPEELIRYFQDVAAGDFSDHLECDVNLFTVETAVRLTEKFRDFEPRVGSLRGIVLDDANISDCHVYLTHPACRGAIRFLRHDGDSHIIFASLNEFLAAANSAIATGKPLRSCERPPILLADDVAANQLIRELLTGETEYDIDGPIDSLLASMNLTDLDLLATLAADESFYIAESVGAAIARRPRPDLLPIAKMVSDHAHFQAAKAGKRAVSAIFAAQ</sequence>
<evidence type="ECO:0000313" key="1">
    <source>
        <dbReference type="EMBL" id="PQO35175.1"/>
    </source>
</evidence>
<comment type="caution">
    <text evidence="1">The sequence shown here is derived from an EMBL/GenBank/DDBJ whole genome shotgun (WGS) entry which is preliminary data.</text>
</comment>
<protein>
    <submittedName>
        <fullName evidence="1">Uncharacterized protein</fullName>
    </submittedName>
</protein>
<name>A0A2S8FSM2_9BACT</name>